<evidence type="ECO:0000313" key="1">
    <source>
        <dbReference type="EMBL" id="RDX99641.1"/>
    </source>
</evidence>
<proteinExistence type="predicted"/>
<protein>
    <recommendedName>
        <fullName evidence="3">Reverse transcriptase Ty1/copia-type domain-containing protein</fullName>
    </recommendedName>
</protein>
<feature type="non-terminal residue" evidence="1">
    <location>
        <position position="1"/>
    </location>
</feature>
<evidence type="ECO:0000313" key="2">
    <source>
        <dbReference type="Proteomes" id="UP000257109"/>
    </source>
</evidence>
<organism evidence="1 2">
    <name type="scientific">Mucuna pruriens</name>
    <name type="common">Velvet bean</name>
    <name type="synonym">Dolichos pruriens</name>
    <dbReference type="NCBI Taxonomy" id="157652"/>
    <lineage>
        <taxon>Eukaryota</taxon>
        <taxon>Viridiplantae</taxon>
        <taxon>Streptophyta</taxon>
        <taxon>Embryophyta</taxon>
        <taxon>Tracheophyta</taxon>
        <taxon>Spermatophyta</taxon>
        <taxon>Magnoliopsida</taxon>
        <taxon>eudicotyledons</taxon>
        <taxon>Gunneridae</taxon>
        <taxon>Pentapetalae</taxon>
        <taxon>rosids</taxon>
        <taxon>fabids</taxon>
        <taxon>Fabales</taxon>
        <taxon>Fabaceae</taxon>
        <taxon>Papilionoideae</taxon>
        <taxon>50 kb inversion clade</taxon>
        <taxon>NPAAA clade</taxon>
        <taxon>indigoferoid/millettioid clade</taxon>
        <taxon>Phaseoleae</taxon>
        <taxon>Mucuna</taxon>
    </lineage>
</organism>
<dbReference type="AlphaFoldDB" id="A0A371HA29"/>
<sequence length="83" mass="9301">MKSMQDNDVWDLVELLEGILRLSQENYISKVLDRFGMKDSKSRDTLIAEGDKFSLKQCSNTLIAPSTMAAKFVACFKASNHGI</sequence>
<gene>
    <name evidence="1" type="ORF">CR513_17286</name>
</gene>
<keyword evidence="2" id="KW-1185">Reference proteome</keyword>
<evidence type="ECO:0008006" key="3">
    <source>
        <dbReference type="Google" id="ProtNLM"/>
    </source>
</evidence>
<accession>A0A371HA29</accession>
<dbReference type="Proteomes" id="UP000257109">
    <property type="component" value="Unassembled WGS sequence"/>
</dbReference>
<dbReference type="EMBL" id="QJKJ01003182">
    <property type="protein sequence ID" value="RDX99641.1"/>
    <property type="molecule type" value="Genomic_DNA"/>
</dbReference>
<name>A0A371HA29_MUCPR</name>
<comment type="caution">
    <text evidence="1">The sequence shown here is derived from an EMBL/GenBank/DDBJ whole genome shotgun (WGS) entry which is preliminary data.</text>
</comment>
<reference evidence="1" key="1">
    <citation type="submission" date="2018-05" db="EMBL/GenBank/DDBJ databases">
        <title>Draft genome of Mucuna pruriens seed.</title>
        <authorList>
            <person name="Nnadi N.E."/>
            <person name="Vos R."/>
            <person name="Hasami M.H."/>
            <person name="Devisetty U.K."/>
            <person name="Aguiy J.C."/>
        </authorList>
    </citation>
    <scope>NUCLEOTIDE SEQUENCE [LARGE SCALE GENOMIC DNA]</scope>
    <source>
        <strain evidence="1">JCA_2017</strain>
    </source>
</reference>
<dbReference type="OrthoDB" id="1436818at2759"/>